<feature type="transmembrane region" description="Helical" evidence="2">
    <location>
        <begin position="144"/>
        <end position="164"/>
    </location>
</feature>
<keyword evidence="2" id="KW-1133">Transmembrane helix</keyword>
<feature type="compositionally biased region" description="Basic and acidic residues" evidence="1">
    <location>
        <begin position="236"/>
        <end position="251"/>
    </location>
</feature>
<evidence type="ECO:0000256" key="2">
    <source>
        <dbReference type="SAM" id="Phobius"/>
    </source>
</evidence>
<feature type="transmembrane region" description="Helical" evidence="2">
    <location>
        <begin position="310"/>
        <end position="332"/>
    </location>
</feature>
<organism evidence="4 5">
    <name type="scientific">Microbacterium esteraromaticum</name>
    <dbReference type="NCBI Taxonomy" id="57043"/>
    <lineage>
        <taxon>Bacteria</taxon>
        <taxon>Bacillati</taxon>
        <taxon>Actinomycetota</taxon>
        <taxon>Actinomycetes</taxon>
        <taxon>Micrococcales</taxon>
        <taxon>Microbacteriaceae</taxon>
        <taxon>Microbacterium</taxon>
    </lineage>
</organism>
<feature type="transmembrane region" description="Helical" evidence="2">
    <location>
        <begin position="102"/>
        <end position="124"/>
    </location>
</feature>
<reference evidence="4 5" key="1">
    <citation type="journal article" date="2020" name="Front. Microbiol.">
        <title>Design of Bacterial Strain-Specific qPCR Assays Using NGS Data and Publicly Available Resources and Its Application to Track Biocontrol Strains.</title>
        <authorList>
            <person name="Hernandez I."/>
            <person name="Sant C."/>
            <person name="Martinez R."/>
            <person name="Fernandez C."/>
        </authorList>
    </citation>
    <scope>NUCLEOTIDE SEQUENCE [LARGE SCALE GENOMIC DNA]</scope>
    <source>
        <strain evidence="4 5">B24</strain>
    </source>
</reference>
<dbReference type="Pfam" id="PF04024">
    <property type="entry name" value="PspC"/>
    <property type="match status" value="1"/>
</dbReference>
<dbReference type="RefSeq" id="WP_182254368.1">
    <property type="nucleotide sequence ID" value="NZ_CP043732.1"/>
</dbReference>
<protein>
    <submittedName>
        <fullName evidence="4">PspC domain-containing protein</fullName>
    </submittedName>
</protein>
<gene>
    <name evidence="4" type="ORF">FVO59_02640</name>
</gene>
<keyword evidence="2" id="KW-0812">Transmembrane</keyword>
<feature type="compositionally biased region" description="Low complexity" evidence="1">
    <location>
        <begin position="176"/>
        <end position="193"/>
    </location>
</feature>
<dbReference type="EMBL" id="CP043732">
    <property type="protein sequence ID" value="QMU96226.1"/>
    <property type="molecule type" value="Genomic_DNA"/>
</dbReference>
<feature type="transmembrane region" description="Helical" evidence="2">
    <location>
        <begin position="58"/>
        <end position="81"/>
    </location>
</feature>
<feature type="transmembrane region" description="Helical" evidence="2">
    <location>
        <begin position="281"/>
        <end position="304"/>
    </location>
</feature>
<feature type="transmembrane region" description="Helical" evidence="2">
    <location>
        <begin position="339"/>
        <end position="361"/>
    </location>
</feature>
<proteinExistence type="predicted"/>
<feature type="region of interest" description="Disordered" evidence="1">
    <location>
        <begin position="229"/>
        <end position="251"/>
    </location>
</feature>
<evidence type="ECO:0000256" key="1">
    <source>
        <dbReference type="SAM" id="MobiDB-lite"/>
    </source>
</evidence>
<accession>A0A7D8AI22</accession>
<feature type="domain" description="Phage shock protein PspC N-terminal" evidence="3">
    <location>
        <begin position="33"/>
        <end position="83"/>
    </location>
</feature>
<sequence>MTSPTAPPTLDRPPAPRRSDRFYAWVAGLGVARSDGWIGGVAAGVASRLRIDPLIVRGVLVVATLCGLPLVLIYALAWALLPDAEGRIHLRELLRGRFQPAQLGILAGVVFGLLTSASPVGLFVIERMLNPYGYVTFDYGLSPFGTFLFIIGLVLIGILLVLIVRAARRTPGDVTAPAPSAPAGDSGIAAAADPRGEDAAPDGRMPASPLAPYPGEGADYETWRAQHADWQQQEQAWRRQQVDADRAAREQARAERQAAAAAFSAEAAERRRIRRASNPRVSAAYVGTVLGFALVAAAVVWLWASAPDATTAAVALFSAALVLAFGMIVAGVARRRSGVLAFAAAVTLLAGVVTGGAASAGDVRLGDQTLSNTGEPSSIRQPFGRTGIQLANMPGVTSRPVVLHKGVGYTDIYVSPGVELQLTATVGDVAVQWERTDFNARGETTTVEQGVFQGVPAGDGRTLYRESVTSSLDPDWSGPDAPRDVKSVPVTIEQDSGAIFIIYATHPDEEAAQ</sequence>
<evidence type="ECO:0000313" key="5">
    <source>
        <dbReference type="Proteomes" id="UP000515708"/>
    </source>
</evidence>
<keyword evidence="2" id="KW-0472">Membrane</keyword>
<feature type="region of interest" description="Disordered" evidence="1">
    <location>
        <begin position="173"/>
        <end position="211"/>
    </location>
</feature>
<evidence type="ECO:0000259" key="3">
    <source>
        <dbReference type="Pfam" id="PF04024"/>
    </source>
</evidence>
<evidence type="ECO:0000313" key="4">
    <source>
        <dbReference type="EMBL" id="QMU96226.1"/>
    </source>
</evidence>
<dbReference type="InterPro" id="IPR007168">
    <property type="entry name" value="Phageshock_PspC_N"/>
</dbReference>
<dbReference type="Proteomes" id="UP000515708">
    <property type="component" value="Chromosome"/>
</dbReference>
<name>A0A7D8AI22_9MICO</name>
<dbReference type="AlphaFoldDB" id="A0A7D8AI22"/>